<sequence length="465" mass="52687">MAGLYEVRQLCVNNSILLASLNATVATPDDLKPIVWVYSKGSDQSHLRHVIESFRRYGYRLGGSADRWSVLWSHDYPFTELASDMRELKPGQVVNHFPGSGYITNKGSLSTDRSIRELPLTFKLPAQKEEFLRYSEGRPSAMWVQKNRDHRGIHVVDPVDVAAAPDEETFVQELIANPLLIDGKKFDIGVYVVMTSLEPLRVYVYRGDVLLRFCARPYNALQFNASDLDSYVVGDDYTPIWDIPSLSRYYVGAKLSMKASLDMYLRTQLNVDSGVMWAEVERIVASVYTRKADAMRRSAARWPRGRFFELVRFDFVLDDALGVHLLEANMSPNLSSAHFAANGPFYEQLLFSLFSLVGLGASQSASADAWRFLDRATSVIPADCLVQQEHRCGQLPSLCAPSCLSTAHKQAFRDALWEHLHRKQFARLVPRLGVEPEANMTEADRVMTQWFAAKCAHDREWCTEE</sequence>
<name>A0ACB7SGL2_HYAAI</name>
<protein>
    <submittedName>
        <fullName evidence="1">Uncharacterized protein</fullName>
    </submittedName>
</protein>
<proteinExistence type="predicted"/>
<reference evidence="1" key="1">
    <citation type="submission" date="2020-05" db="EMBL/GenBank/DDBJ databases">
        <title>Large-scale comparative analyses of tick genomes elucidate their genetic diversity and vector capacities.</title>
        <authorList>
            <person name="Jia N."/>
            <person name="Wang J."/>
            <person name="Shi W."/>
            <person name="Du L."/>
            <person name="Sun Y."/>
            <person name="Zhan W."/>
            <person name="Jiang J."/>
            <person name="Wang Q."/>
            <person name="Zhang B."/>
            <person name="Ji P."/>
            <person name="Sakyi L.B."/>
            <person name="Cui X."/>
            <person name="Yuan T."/>
            <person name="Jiang B."/>
            <person name="Yang W."/>
            <person name="Lam T.T.-Y."/>
            <person name="Chang Q."/>
            <person name="Ding S."/>
            <person name="Wang X."/>
            <person name="Zhu J."/>
            <person name="Ruan X."/>
            <person name="Zhao L."/>
            <person name="Wei J."/>
            <person name="Que T."/>
            <person name="Du C."/>
            <person name="Cheng J."/>
            <person name="Dai P."/>
            <person name="Han X."/>
            <person name="Huang E."/>
            <person name="Gao Y."/>
            <person name="Liu J."/>
            <person name="Shao H."/>
            <person name="Ye R."/>
            <person name="Li L."/>
            <person name="Wei W."/>
            <person name="Wang X."/>
            <person name="Wang C."/>
            <person name="Yang T."/>
            <person name="Huo Q."/>
            <person name="Li W."/>
            <person name="Guo W."/>
            <person name="Chen H."/>
            <person name="Zhou L."/>
            <person name="Ni X."/>
            <person name="Tian J."/>
            <person name="Zhou Y."/>
            <person name="Sheng Y."/>
            <person name="Liu T."/>
            <person name="Pan Y."/>
            <person name="Xia L."/>
            <person name="Li J."/>
            <person name="Zhao F."/>
            <person name="Cao W."/>
        </authorList>
    </citation>
    <scope>NUCLEOTIDE SEQUENCE</scope>
    <source>
        <strain evidence="1">Hyas-2018</strain>
    </source>
</reference>
<dbReference type="Proteomes" id="UP000821845">
    <property type="component" value="Chromosome 4"/>
</dbReference>
<organism evidence="1 2">
    <name type="scientific">Hyalomma asiaticum</name>
    <name type="common">Tick</name>
    <dbReference type="NCBI Taxonomy" id="266040"/>
    <lineage>
        <taxon>Eukaryota</taxon>
        <taxon>Metazoa</taxon>
        <taxon>Ecdysozoa</taxon>
        <taxon>Arthropoda</taxon>
        <taxon>Chelicerata</taxon>
        <taxon>Arachnida</taxon>
        <taxon>Acari</taxon>
        <taxon>Parasitiformes</taxon>
        <taxon>Ixodida</taxon>
        <taxon>Ixodoidea</taxon>
        <taxon>Ixodidae</taxon>
        <taxon>Hyalomminae</taxon>
        <taxon>Hyalomma</taxon>
    </lineage>
</organism>
<gene>
    <name evidence="1" type="ORF">HPB50_000889</name>
</gene>
<accession>A0ACB7SGL2</accession>
<evidence type="ECO:0000313" key="1">
    <source>
        <dbReference type="EMBL" id="KAH6931824.1"/>
    </source>
</evidence>
<keyword evidence="2" id="KW-1185">Reference proteome</keyword>
<comment type="caution">
    <text evidence="1">The sequence shown here is derived from an EMBL/GenBank/DDBJ whole genome shotgun (WGS) entry which is preliminary data.</text>
</comment>
<evidence type="ECO:0000313" key="2">
    <source>
        <dbReference type="Proteomes" id="UP000821845"/>
    </source>
</evidence>
<dbReference type="EMBL" id="CM023484">
    <property type="protein sequence ID" value="KAH6931824.1"/>
    <property type="molecule type" value="Genomic_DNA"/>
</dbReference>